<dbReference type="PANTHER" id="PTHR43685">
    <property type="entry name" value="GLYCOSYLTRANSFERASE"/>
    <property type="match status" value="1"/>
</dbReference>
<dbReference type="CDD" id="cd00761">
    <property type="entry name" value="Glyco_tranf_GTA_type"/>
    <property type="match status" value="1"/>
</dbReference>
<name>A0ABW2UWX2_9BACI</name>
<reference evidence="3" key="1">
    <citation type="journal article" date="2019" name="Int. J. Syst. Evol. Microbiol.">
        <title>The Global Catalogue of Microorganisms (GCM) 10K type strain sequencing project: providing services to taxonomists for standard genome sequencing and annotation.</title>
        <authorList>
            <consortium name="The Broad Institute Genomics Platform"/>
            <consortium name="The Broad Institute Genome Sequencing Center for Infectious Disease"/>
            <person name="Wu L."/>
            <person name="Ma J."/>
        </authorList>
    </citation>
    <scope>NUCLEOTIDE SEQUENCE [LARGE SCALE GENOMIC DNA]</scope>
    <source>
        <strain evidence="3">JCM 30234</strain>
    </source>
</reference>
<dbReference type="Pfam" id="PF00535">
    <property type="entry name" value="Glycos_transf_2"/>
    <property type="match status" value="1"/>
</dbReference>
<keyword evidence="3" id="KW-1185">Reference proteome</keyword>
<protein>
    <submittedName>
        <fullName evidence="2">Glycosyltransferase family 2 protein</fullName>
    </submittedName>
</protein>
<sequence length="425" mass="48699">MRDITAILIDYSDQAALSRALNSLRPIRSRISSVMVLYRHERPSDGLTDAVDSDHLQLISAQGEDMGKWLQETINTLATPFVLWLSGRDYLPAATTPDTFQLDDNQTVLGTFKQRRNTTIQTPVFVRTSRVSEKPLNLSSELPFQEALLPSWLIRVPDSEKIFKEGLVKEAGISHERDTVETYQFMQKYQLEPAHIERPSLTVIMPAYNMAAYVQTAVASTLLQHDQPDQLLIMDDGSTDATHERLQRYSQDRRVQLFQQENSGKARALNRLLAHVTSDFILELDADDWLDPDAISVIKTHLARLPADRAVLYGNLRLWKQLSGTVQFKQLARGMPVSGRNDLLAYRFPLGPRVYRTSLLKRKGGFPVSDFADGRLYEDVSTLNRLIKHHRFQYEDFTVYNVRKHSESITKQNDAHWRDFLKSLD</sequence>
<proteinExistence type="predicted"/>
<comment type="caution">
    <text evidence="2">The sequence shown here is derived from an EMBL/GenBank/DDBJ whole genome shotgun (WGS) entry which is preliminary data.</text>
</comment>
<dbReference type="RefSeq" id="WP_382358330.1">
    <property type="nucleotide sequence ID" value="NZ_JBHTGR010000010.1"/>
</dbReference>
<evidence type="ECO:0000313" key="3">
    <source>
        <dbReference type="Proteomes" id="UP001596620"/>
    </source>
</evidence>
<dbReference type="Gene3D" id="3.90.550.10">
    <property type="entry name" value="Spore Coat Polysaccharide Biosynthesis Protein SpsA, Chain A"/>
    <property type="match status" value="1"/>
</dbReference>
<organism evidence="2 3">
    <name type="scientific">Lentibacillus kimchii</name>
    <dbReference type="NCBI Taxonomy" id="1542911"/>
    <lineage>
        <taxon>Bacteria</taxon>
        <taxon>Bacillati</taxon>
        <taxon>Bacillota</taxon>
        <taxon>Bacilli</taxon>
        <taxon>Bacillales</taxon>
        <taxon>Bacillaceae</taxon>
        <taxon>Lentibacillus</taxon>
    </lineage>
</organism>
<dbReference type="SUPFAM" id="SSF53448">
    <property type="entry name" value="Nucleotide-diphospho-sugar transferases"/>
    <property type="match status" value="1"/>
</dbReference>
<accession>A0ABW2UWX2</accession>
<dbReference type="PANTHER" id="PTHR43685:SF2">
    <property type="entry name" value="GLYCOSYLTRANSFERASE 2-LIKE DOMAIN-CONTAINING PROTEIN"/>
    <property type="match status" value="1"/>
</dbReference>
<dbReference type="Proteomes" id="UP001596620">
    <property type="component" value="Unassembled WGS sequence"/>
</dbReference>
<feature type="domain" description="Glycosyltransferase 2-like" evidence="1">
    <location>
        <begin position="202"/>
        <end position="308"/>
    </location>
</feature>
<dbReference type="InterPro" id="IPR001173">
    <property type="entry name" value="Glyco_trans_2-like"/>
</dbReference>
<evidence type="ECO:0000259" key="1">
    <source>
        <dbReference type="Pfam" id="PF00535"/>
    </source>
</evidence>
<dbReference type="InterPro" id="IPR029044">
    <property type="entry name" value="Nucleotide-diphossugar_trans"/>
</dbReference>
<dbReference type="InterPro" id="IPR050834">
    <property type="entry name" value="Glycosyltransf_2"/>
</dbReference>
<evidence type="ECO:0000313" key="2">
    <source>
        <dbReference type="EMBL" id="MFC7746822.1"/>
    </source>
</evidence>
<dbReference type="EMBL" id="JBHTGR010000010">
    <property type="protein sequence ID" value="MFC7746822.1"/>
    <property type="molecule type" value="Genomic_DNA"/>
</dbReference>
<gene>
    <name evidence="2" type="ORF">ACFQU8_06180</name>
</gene>